<accession>A0A9N9KCG5</accession>
<organism evidence="1 2">
    <name type="scientific">Cetraspora pellucida</name>
    <dbReference type="NCBI Taxonomy" id="1433469"/>
    <lineage>
        <taxon>Eukaryota</taxon>
        <taxon>Fungi</taxon>
        <taxon>Fungi incertae sedis</taxon>
        <taxon>Mucoromycota</taxon>
        <taxon>Glomeromycotina</taxon>
        <taxon>Glomeromycetes</taxon>
        <taxon>Diversisporales</taxon>
        <taxon>Gigasporaceae</taxon>
        <taxon>Cetraspora</taxon>
    </lineage>
</organism>
<protein>
    <submittedName>
        <fullName evidence="1">23327_t:CDS:1</fullName>
    </submittedName>
</protein>
<feature type="non-terminal residue" evidence="1">
    <location>
        <position position="1"/>
    </location>
</feature>
<evidence type="ECO:0000313" key="1">
    <source>
        <dbReference type="EMBL" id="CAG8822050.1"/>
    </source>
</evidence>
<dbReference type="AlphaFoldDB" id="A0A9N9KCG5"/>
<reference evidence="1" key="1">
    <citation type="submission" date="2021-06" db="EMBL/GenBank/DDBJ databases">
        <authorList>
            <person name="Kallberg Y."/>
            <person name="Tangrot J."/>
            <person name="Rosling A."/>
        </authorList>
    </citation>
    <scope>NUCLEOTIDE SEQUENCE</scope>
    <source>
        <strain evidence="1">FL966</strain>
    </source>
</reference>
<proteinExistence type="predicted"/>
<name>A0A9N9KCG5_9GLOM</name>
<sequence>VECLETMAQMHLYLVENAKSELNYIDPNICQEDFLLVFNKITISIKNNIDLFNEKDSFSFLKELIIKEVFRRIR</sequence>
<dbReference type="OrthoDB" id="2406411at2759"/>
<dbReference type="EMBL" id="CAJVQA010051192">
    <property type="protein sequence ID" value="CAG8822050.1"/>
    <property type="molecule type" value="Genomic_DNA"/>
</dbReference>
<evidence type="ECO:0000313" key="2">
    <source>
        <dbReference type="Proteomes" id="UP000789759"/>
    </source>
</evidence>
<keyword evidence="2" id="KW-1185">Reference proteome</keyword>
<dbReference type="Proteomes" id="UP000789759">
    <property type="component" value="Unassembled WGS sequence"/>
</dbReference>
<gene>
    <name evidence="1" type="ORF">CPELLU_LOCUS19782</name>
</gene>
<comment type="caution">
    <text evidence="1">The sequence shown here is derived from an EMBL/GenBank/DDBJ whole genome shotgun (WGS) entry which is preliminary data.</text>
</comment>